<name>A0AAN6T6Q1_9PEZI</name>
<keyword evidence="6" id="KW-0539">Nucleus</keyword>
<feature type="region of interest" description="Disordered" evidence="8">
    <location>
        <begin position="166"/>
        <end position="288"/>
    </location>
</feature>
<feature type="region of interest" description="Disordered" evidence="8">
    <location>
        <begin position="339"/>
        <end position="417"/>
    </location>
</feature>
<keyword evidence="3" id="KW-0677">Repeat</keyword>
<feature type="compositionally biased region" description="Basic and acidic residues" evidence="8">
    <location>
        <begin position="245"/>
        <end position="268"/>
    </location>
</feature>
<dbReference type="PANTHER" id="PTHR16515">
    <property type="entry name" value="PR DOMAIN ZINC FINGER PROTEIN"/>
    <property type="match status" value="1"/>
</dbReference>
<feature type="region of interest" description="Disordered" evidence="8">
    <location>
        <begin position="1"/>
        <end position="50"/>
    </location>
</feature>
<dbReference type="Gene3D" id="3.30.160.60">
    <property type="entry name" value="Classic Zinc Finger"/>
    <property type="match status" value="1"/>
</dbReference>
<organism evidence="10 11">
    <name type="scientific">Canariomyces notabilis</name>
    <dbReference type="NCBI Taxonomy" id="2074819"/>
    <lineage>
        <taxon>Eukaryota</taxon>
        <taxon>Fungi</taxon>
        <taxon>Dikarya</taxon>
        <taxon>Ascomycota</taxon>
        <taxon>Pezizomycotina</taxon>
        <taxon>Sordariomycetes</taxon>
        <taxon>Sordariomycetidae</taxon>
        <taxon>Sordariales</taxon>
        <taxon>Chaetomiaceae</taxon>
        <taxon>Canariomyces</taxon>
    </lineage>
</organism>
<keyword evidence="5" id="KW-0862">Zinc</keyword>
<dbReference type="Proteomes" id="UP001302812">
    <property type="component" value="Unassembled WGS sequence"/>
</dbReference>
<dbReference type="RefSeq" id="XP_064664755.1">
    <property type="nucleotide sequence ID" value="XM_064817155.1"/>
</dbReference>
<keyword evidence="4 7" id="KW-0863">Zinc-finger</keyword>
<dbReference type="PROSITE" id="PS50157">
    <property type="entry name" value="ZINC_FINGER_C2H2_2"/>
    <property type="match status" value="1"/>
</dbReference>
<proteinExistence type="predicted"/>
<keyword evidence="2" id="KW-0479">Metal-binding</keyword>
<protein>
    <recommendedName>
        <fullName evidence="9">C2H2-type domain-containing protein</fullName>
    </recommendedName>
</protein>
<evidence type="ECO:0000256" key="8">
    <source>
        <dbReference type="SAM" id="MobiDB-lite"/>
    </source>
</evidence>
<feature type="compositionally biased region" description="Basic and acidic residues" evidence="8">
    <location>
        <begin position="31"/>
        <end position="41"/>
    </location>
</feature>
<feature type="compositionally biased region" description="Low complexity" evidence="8">
    <location>
        <begin position="375"/>
        <end position="388"/>
    </location>
</feature>
<evidence type="ECO:0000256" key="5">
    <source>
        <dbReference type="ARBA" id="ARBA00022833"/>
    </source>
</evidence>
<evidence type="ECO:0000256" key="6">
    <source>
        <dbReference type="ARBA" id="ARBA00023242"/>
    </source>
</evidence>
<keyword evidence="11" id="KW-1185">Reference proteome</keyword>
<dbReference type="AlphaFoldDB" id="A0AAN6T6Q1"/>
<evidence type="ECO:0000256" key="2">
    <source>
        <dbReference type="ARBA" id="ARBA00022723"/>
    </source>
</evidence>
<evidence type="ECO:0000313" key="10">
    <source>
        <dbReference type="EMBL" id="KAK4107185.1"/>
    </source>
</evidence>
<evidence type="ECO:0000256" key="4">
    <source>
        <dbReference type="ARBA" id="ARBA00022771"/>
    </source>
</evidence>
<dbReference type="SUPFAM" id="SSF57667">
    <property type="entry name" value="beta-beta-alpha zinc fingers"/>
    <property type="match status" value="1"/>
</dbReference>
<feature type="domain" description="C2H2-type" evidence="9">
    <location>
        <begin position="461"/>
        <end position="489"/>
    </location>
</feature>
<comment type="subcellular location">
    <subcellularLocation>
        <location evidence="1">Nucleus</location>
    </subcellularLocation>
</comment>
<sequence length="601" mass="67269">MAIRGVDLQDVPPPLPPPRLVPINGPVDKSLQTKENMRGQEDYSSAYSDSLGMSFSRRDRTFKSDFPDEAYHSFESFRSPPDLPSPFGLHTMNSFRPNGDSIDNSMLNRLNRPARRSGLSASVGDLLHPGRPNHTQLTTLSLPHRTKQPLLDSGFTKSPGAISATSPIHAPFGHTGRDSVDYRLPFGPGGPDMERSPLHRSQRLHSVQSQDDNPGMAYGGYDVREDETDFPMEETSRMRSLNIEDQWKERDTDRDRDWERERDRERDCYQPGQKRRASSPPSDDAPLANDLLRRRDCGLMSRGSPTPRLLVMPQNSVSSISTISRSGSFASNLTTSSITSIGSFGRRSPNPLSPAGLSPTDPMGCASPYATPLTASASSRPSIGRSSATQSPRQRMGSEQPMAVQTARSVTSPRKLAEIPKNSSTLAAKLKGPWMCECCPKKPKKFETEEELRLHEAEKQYECSFCGNRFKNKNEAERHQNSLHVRRHSWSCSALTSYERAFHDSTTKPGEVDICGYCGEEFPRTGQNQGVVCMSEQDLEERVRHLQDVHKFRECNSSKKFYRADHFRQHLKHSHAGTSGKWTNMLENACMMEEDPPAGTR</sequence>
<dbReference type="Pfam" id="PF24537">
    <property type="entry name" value="zf-C2H2_fungi"/>
    <property type="match status" value="1"/>
</dbReference>
<dbReference type="InterPro" id="IPR057026">
    <property type="entry name" value="Znf-C2H2_ascomycetes"/>
</dbReference>
<dbReference type="GO" id="GO:0005634">
    <property type="term" value="C:nucleus"/>
    <property type="evidence" value="ECO:0007669"/>
    <property type="project" value="UniProtKB-SubCell"/>
</dbReference>
<reference evidence="10" key="2">
    <citation type="submission" date="2023-05" db="EMBL/GenBank/DDBJ databases">
        <authorList>
            <consortium name="Lawrence Berkeley National Laboratory"/>
            <person name="Steindorff A."/>
            <person name="Hensen N."/>
            <person name="Bonometti L."/>
            <person name="Westerberg I."/>
            <person name="Brannstrom I.O."/>
            <person name="Guillou S."/>
            <person name="Cros-Aarteil S."/>
            <person name="Calhoun S."/>
            <person name="Haridas S."/>
            <person name="Kuo A."/>
            <person name="Mondo S."/>
            <person name="Pangilinan J."/>
            <person name="Riley R."/>
            <person name="Labutti K."/>
            <person name="Andreopoulos B."/>
            <person name="Lipzen A."/>
            <person name="Chen C."/>
            <person name="Yanf M."/>
            <person name="Daum C."/>
            <person name="Ng V."/>
            <person name="Clum A."/>
            <person name="Ohm R."/>
            <person name="Martin F."/>
            <person name="Silar P."/>
            <person name="Natvig D."/>
            <person name="Lalanne C."/>
            <person name="Gautier V."/>
            <person name="Ament-Velasquez S.L."/>
            <person name="Kruys A."/>
            <person name="Hutchinson M.I."/>
            <person name="Powell A.J."/>
            <person name="Barry K."/>
            <person name="Miller A.N."/>
            <person name="Grigoriev I.V."/>
            <person name="Debuchy R."/>
            <person name="Gladieux P."/>
            <person name="Thoren M.H."/>
            <person name="Johannesson H."/>
        </authorList>
    </citation>
    <scope>NUCLEOTIDE SEQUENCE</scope>
    <source>
        <strain evidence="10">CBS 508.74</strain>
    </source>
</reference>
<dbReference type="GO" id="GO:0008270">
    <property type="term" value="F:zinc ion binding"/>
    <property type="evidence" value="ECO:0007669"/>
    <property type="project" value="UniProtKB-KW"/>
</dbReference>
<evidence type="ECO:0000256" key="1">
    <source>
        <dbReference type="ARBA" id="ARBA00004123"/>
    </source>
</evidence>
<reference evidence="10" key="1">
    <citation type="journal article" date="2023" name="Mol. Phylogenet. Evol.">
        <title>Genome-scale phylogeny and comparative genomics of the fungal order Sordariales.</title>
        <authorList>
            <person name="Hensen N."/>
            <person name="Bonometti L."/>
            <person name="Westerberg I."/>
            <person name="Brannstrom I.O."/>
            <person name="Guillou S."/>
            <person name="Cros-Aarteil S."/>
            <person name="Calhoun S."/>
            <person name="Haridas S."/>
            <person name="Kuo A."/>
            <person name="Mondo S."/>
            <person name="Pangilinan J."/>
            <person name="Riley R."/>
            <person name="LaButti K."/>
            <person name="Andreopoulos B."/>
            <person name="Lipzen A."/>
            <person name="Chen C."/>
            <person name="Yan M."/>
            <person name="Daum C."/>
            <person name="Ng V."/>
            <person name="Clum A."/>
            <person name="Steindorff A."/>
            <person name="Ohm R.A."/>
            <person name="Martin F."/>
            <person name="Silar P."/>
            <person name="Natvig D.O."/>
            <person name="Lalanne C."/>
            <person name="Gautier V."/>
            <person name="Ament-Velasquez S.L."/>
            <person name="Kruys A."/>
            <person name="Hutchinson M.I."/>
            <person name="Powell A.J."/>
            <person name="Barry K."/>
            <person name="Miller A.N."/>
            <person name="Grigoriev I.V."/>
            <person name="Debuchy R."/>
            <person name="Gladieux P."/>
            <person name="Hiltunen Thoren M."/>
            <person name="Johannesson H."/>
        </authorList>
    </citation>
    <scope>NUCLEOTIDE SEQUENCE</scope>
    <source>
        <strain evidence="10">CBS 508.74</strain>
    </source>
</reference>
<dbReference type="GeneID" id="89941280"/>
<accession>A0AAN6T6Q1</accession>
<evidence type="ECO:0000313" key="11">
    <source>
        <dbReference type="Proteomes" id="UP001302812"/>
    </source>
</evidence>
<evidence type="ECO:0000256" key="3">
    <source>
        <dbReference type="ARBA" id="ARBA00022737"/>
    </source>
</evidence>
<evidence type="ECO:0000256" key="7">
    <source>
        <dbReference type="PROSITE-ProRule" id="PRU00042"/>
    </source>
</evidence>
<dbReference type="EMBL" id="MU853379">
    <property type="protein sequence ID" value="KAK4107185.1"/>
    <property type="molecule type" value="Genomic_DNA"/>
</dbReference>
<feature type="compositionally biased region" description="Low complexity" evidence="8">
    <location>
        <begin position="339"/>
        <end position="348"/>
    </location>
</feature>
<comment type="caution">
    <text evidence="10">The sequence shown here is derived from an EMBL/GenBank/DDBJ whole genome shotgun (WGS) entry which is preliminary data.</text>
</comment>
<feature type="compositionally biased region" description="Pro residues" evidence="8">
    <location>
        <begin position="11"/>
        <end position="20"/>
    </location>
</feature>
<gene>
    <name evidence="10" type="ORF">N656DRAFT_793341</name>
</gene>
<dbReference type="PROSITE" id="PS00028">
    <property type="entry name" value="ZINC_FINGER_C2H2_1"/>
    <property type="match status" value="1"/>
</dbReference>
<dbReference type="InterPro" id="IPR036236">
    <property type="entry name" value="Znf_C2H2_sf"/>
</dbReference>
<dbReference type="PANTHER" id="PTHR16515:SF49">
    <property type="entry name" value="GASTRULA ZINC FINGER PROTEIN XLCGF49.1-LIKE-RELATED"/>
    <property type="match status" value="1"/>
</dbReference>
<evidence type="ECO:0000259" key="9">
    <source>
        <dbReference type="PROSITE" id="PS50157"/>
    </source>
</evidence>
<dbReference type="InterPro" id="IPR050331">
    <property type="entry name" value="Zinc_finger"/>
</dbReference>
<dbReference type="InterPro" id="IPR013087">
    <property type="entry name" value="Znf_C2H2_type"/>
</dbReference>